<proteinExistence type="predicted"/>
<dbReference type="Proteomes" id="UP000253529">
    <property type="component" value="Unassembled WGS sequence"/>
</dbReference>
<sequence length="64" mass="7295">MARTLEKSASSPGGGRPAQALAELRVDRVGYQLFLSFFFKKERTNFYAKNQQVTVRNEERREGG</sequence>
<comment type="caution">
    <text evidence="1">The sequence shown here is derived from an EMBL/GenBank/DDBJ whole genome shotgun (WGS) entry which is preliminary data.</text>
</comment>
<dbReference type="AlphaFoldDB" id="A0A366FDR7"/>
<dbReference type="EMBL" id="QNRK01000014">
    <property type="protein sequence ID" value="RBP12236.1"/>
    <property type="molecule type" value="Genomic_DNA"/>
</dbReference>
<name>A0A366FDR7_9HYPH</name>
<evidence type="ECO:0000313" key="1">
    <source>
        <dbReference type="EMBL" id="RBP12236.1"/>
    </source>
</evidence>
<accession>A0A366FDR7</accession>
<gene>
    <name evidence="1" type="ORF">DFR50_11465</name>
</gene>
<organism evidence="1 2">
    <name type="scientific">Roseiarcus fermentans</name>
    <dbReference type="NCBI Taxonomy" id="1473586"/>
    <lineage>
        <taxon>Bacteria</taxon>
        <taxon>Pseudomonadati</taxon>
        <taxon>Pseudomonadota</taxon>
        <taxon>Alphaproteobacteria</taxon>
        <taxon>Hyphomicrobiales</taxon>
        <taxon>Roseiarcaceae</taxon>
        <taxon>Roseiarcus</taxon>
    </lineage>
</organism>
<protein>
    <submittedName>
        <fullName evidence="1">Uncharacterized protein</fullName>
    </submittedName>
</protein>
<reference evidence="1 2" key="1">
    <citation type="submission" date="2018-06" db="EMBL/GenBank/DDBJ databases">
        <title>Genomic Encyclopedia of Type Strains, Phase IV (KMG-IV): sequencing the most valuable type-strain genomes for metagenomic binning, comparative biology and taxonomic classification.</title>
        <authorList>
            <person name="Goeker M."/>
        </authorList>
    </citation>
    <scope>NUCLEOTIDE SEQUENCE [LARGE SCALE GENOMIC DNA]</scope>
    <source>
        <strain evidence="1 2">DSM 24875</strain>
    </source>
</reference>
<evidence type="ECO:0000313" key="2">
    <source>
        <dbReference type="Proteomes" id="UP000253529"/>
    </source>
</evidence>
<keyword evidence="2" id="KW-1185">Reference proteome</keyword>